<dbReference type="STRING" id="936435.F8PHH7"/>
<accession>F8PHH7</accession>
<dbReference type="AlphaFoldDB" id="F8PHH7"/>
<proteinExistence type="predicted"/>
<dbReference type="HOGENOM" id="CLU_1274922_0_0_1"/>
<sequence>MTRSFTEIDPVSQLILLRCLHPHINNFNDLVLFLIRCNMDIKYIGSGQAAKALVFYVTDYITKSSLPVHVGLDTLKYAIKQNNLKYMGVSSTSSDKNKSLFMKSMNAIMACQELSHQQAMSYPVGGGDCCSSYAFKLLRWYEFEHYVRKELHEETPDITLGNNNLQNEDYHAFDKTDAVVDSVRRDQKEDLQGEQVFLSVEPNKVTISSELTDYCYRSHEQLFD</sequence>
<dbReference type="InParanoid" id="F8PHH7"/>
<evidence type="ECO:0000313" key="2">
    <source>
        <dbReference type="Proteomes" id="UP000008063"/>
    </source>
</evidence>
<organism evidence="2">
    <name type="scientific">Serpula lacrymans var. lacrymans (strain S7.3)</name>
    <name type="common">Dry rot fungus</name>
    <dbReference type="NCBI Taxonomy" id="936435"/>
    <lineage>
        <taxon>Eukaryota</taxon>
        <taxon>Fungi</taxon>
        <taxon>Dikarya</taxon>
        <taxon>Basidiomycota</taxon>
        <taxon>Agaricomycotina</taxon>
        <taxon>Agaricomycetes</taxon>
        <taxon>Agaricomycetidae</taxon>
        <taxon>Boletales</taxon>
        <taxon>Coniophorineae</taxon>
        <taxon>Serpulaceae</taxon>
        <taxon>Serpula</taxon>
    </lineage>
</organism>
<protein>
    <submittedName>
        <fullName evidence="1">Uncharacterized protein</fullName>
    </submittedName>
</protein>
<name>F8PHH7_SERL3</name>
<keyword evidence="2" id="KW-1185">Reference proteome</keyword>
<gene>
    <name evidence="1" type="ORF">SERLA73DRAFT_43717</name>
</gene>
<dbReference type="OMA" id="IMACQEL"/>
<reference evidence="2" key="1">
    <citation type="journal article" date="2011" name="Science">
        <title>The plant cell wall-decomposing machinery underlies the functional diversity of forest fungi.</title>
        <authorList>
            <person name="Eastwood D.C."/>
            <person name="Floudas D."/>
            <person name="Binder M."/>
            <person name="Majcherczyk A."/>
            <person name="Schneider P."/>
            <person name="Aerts A."/>
            <person name="Asiegbu F.O."/>
            <person name="Baker S.E."/>
            <person name="Barry K."/>
            <person name="Bendiksby M."/>
            <person name="Blumentritt M."/>
            <person name="Coutinho P.M."/>
            <person name="Cullen D."/>
            <person name="de Vries R.P."/>
            <person name="Gathman A."/>
            <person name="Goodell B."/>
            <person name="Henrissat B."/>
            <person name="Ihrmark K."/>
            <person name="Kauserud H."/>
            <person name="Kohler A."/>
            <person name="LaButti K."/>
            <person name="Lapidus A."/>
            <person name="Lavin J.L."/>
            <person name="Lee Y.-H."/>
            <person name="Lindquist E."/>
            <person name="Lilly W."/>
            <person name="Lucas S."/>
            <person name="Morin E."/>
            <person name="Murat C."/>
            <person name="Oguiza J.A."/>
            <person name="Park J."/>
            <person name="Pisabarro A.G."/>
            <person name="Riley R."/>
            <person name="Rosling A."/>
            <person name="Salamov A."/>
            <person name="Schmidt O."/>
            <person name="Schmutz J."/>
            <person name="Skrede I."/>
            <person name="Stenlid J."/>
            <person name="Wiebenga A."/>
            <person name="Xie X."/>
            <person name="Kuees U."/>
            <person name="Hibbett D.S."/>
            <person name="Hoffmeister D."/>
            <person name="Hoegberg N."/>
            <person name="Martin F."/>
            <person name="Grigoriev I.V."/>
            <person name="Watkinson S.C."/>
        </authorList>
    </citation>
    <scope>NUCLEOTIDE SEQUENCE [LARGE SCALE GENOMIC DNA]</scope>
    <source>
        <strain evidence="2">strain S7.3</strain>
    </source>
</reference>
<evidence type="ECO:0000313" key="1">
    <source>
        <dbReference type="EMBL" id="EGO04509.1"/>
    </source>
</evidence>
<dbReference type="EMBL" id="GL945474">
    <property type="protein sequence ID" value="EGO04509.1"/>
    <property type="molecule type" value="Genomic_DNA"/>
</dbReference>
<dbReference type="Proteomes" id="UP000008063">
    <property type="component" value="Unassembled WGS sequence"/>
</dbReference>